<keyword evidence="3 4" id="KW-0440">LIM domain</keyword>
<dbReference type="WBParaSite" id="nRc.2.0.1.t27398-RA">
    <property type="protein sequence ID" value="nRc.2.0.1.t27398-RA"/>
    <property type="gene ID" value="nRc.2.0.1.g27398"/>
</dbReference>
<sequence length="873" mass="98371">MASTIITDNGENGKDYYEKPSCKVDDPGDSDDDISVSSDDDSSSDDENRPPEKINIERSIDLASVKSAFTGQRIEPKIAGAHNHVQEELEKMRLDKENNSSRLTQTFETFGAETEHLNNENRPSIDIRRNNSVKNRVKRVFFDAKNPDSDGQSSKNCCGVCQILVKSSDAKETIIRLKKAGIFHRKCFKCADCYKILTPKEYWIIGQSYYCKFHALKREHTDQEITVEMVEDMQTSNEQPDDEEICDFFLLPEVDDDDEDFALVTQPKPLDPDVIKSGTKLESDFPRGIGLTALQEKKKTFSSSFDVEDSRKSIDTDQIDCQMIKQGQVKNRLSRFGQSNGNAENDESIEDEDYQNANICRSAQKKREELHLDVDAKSLKSKFENAASSSSPSAPKLISPPLDFDQRTAELNALKSTSGVTQTKEKFIAGVADNSDSPRKQKASDEITPVAAASIQEAKEKFMKGDFGDSAGLSSAEKFREPIPFTELISVRERYEQNAASASNGCETRRSASPSAAKIAAGRCAELTTLKASFESGGKKKFTNEELEQRRKKHLEAEFKRLQIEKGIFNEKQRREAEEEAKNLKACSNQDSSDQEVQKCPELNALKQRFEFNEQQDSAKQQQTPVLEDWTPAEEAKLIKAKFESHAFENAAAIDNEEKLKTIRAEFEHFKEMKQNDDEKNSEIDQQTPDATATPQQDLAAAAEYAQKMRAKWDKIQKKEAKKAQKAANAKQKVTSPLVQTCHVCQKRAYPAESIECDCKLYHVTCFKCKKCGCCLRLENCFTGPDGVYCKNHFKLLFGSFSKVRENDVNSEKNSVSEPVPASDSENLDVDEKIVFTNSKEEDIKIYTQILERDSDDGLFLINRENLACKVEL</sequence>
<dbReference type="Pfam" id="PF00412">
    <property type="entry name" value="LIM"/>
    <property type="match status" value="1"/>
</dbReference>
<evidence type="ECO:0000256" key="1">
    <source>
        <dbReference type="ARBA" id="ARBA00022723"/>
    </source>
</evidence>
<feature type="region of interest" description="Disordered" evidence="6">
    <location>
        <begin position="672"/>
        <end position="695"/>
    </location>
</feature>
<organism evidence="8 9">
    <name type="scientific">Romanomermis culicivorax</name>
    <name type="common">Nematode worm</name>
    <dbReference type="NCBI Taxonomy" id="13658"/>
    <lineage>
        <taxon>Eukaryota</taxon>
        <taxon>Metazoa</taxon>
        <taxon>Ecdysozoa</taxon>
        <taxon>Nematoda</taxon>
        <taxon>Enoplea</taxon>
        <taxon>Dorylaimia</taxon>
        <taxon>Mermithida</taxon>
        <taxon>Mermithoidea</taxon>
        <taxon>Mermithidae</taxon>
        <taxon>Romanomermis</taxon>
    </lineage>
</organism>
<evidence type="ECO:0000259" key="7">
    <source>
        <dbReference type="PROSITE" id="PS50023"/>
    </source>
</evidence>
<feature type="coiled-coil region" evidence="5">
    <location>
        <begin position="545"/>
        <end position="590"/>
    </location>
</feature>
<dbReference type="PANTHER" id="PTHR24206">
    <property type="entry name" value="OS06G0237300 PROTEIN"/>
    <property type="match status" value="1"/>
</dbReference>
<protein>
    <submittedName>
        <fullName evidence="9">LIM zinc-binding domain-containing protein</fullName>
    </submittedName>
</protein>
<feature type="region of interest" description="Disordered" evidence="6">
    <location>
        <begin position="1"/>
        <end position="52"/>
    </location>
</feature>
<evidence type="ECO:0000256" key="6">
    <source>
        <dbReference type="SAM" id="MobiDB-lite"/>
    </source>
</evidence>
<dbReference type="PROSITE" id="PS50023">
    <property type="entry name" value="LIM_DOMAIN_2"/>
    <property type="match status" value="2"/>
</dbReference>
<evidence type="ECO:0000256" key="4">
    <source>
        <dbReference type="PROSITE-ProRule" id="PRU00125"/>
    </source>
</evidence>
<proteinExistence type="predicted"/>
<name>A0A915JMR3_ROMCU</name>
<dbReference type="Proteomes" id="UP000887565">
    <property type="component" value="Unplaced"/>
</dbReference>
<evidence type="ECO:0000256" key="5">
    <source>
        <dbReference type="SAM" id="Coils"/>
    </source>
</evidence>
<keyword evidence="5" id="KW-0175">Coiled coil</keyword>
<evidence type="ECO:0000313" key="9">
    <source>
        <dbReference type="WBParaSite" id="nRc.2.0.1.t27398-RA"/>
    </source>
</evidence>
<reference evidence="9" key="1">
    <citation type="submission" date="2022-11" db="UniProtKB">
        <authorList>
            <consortium name="WormBaseParasite"/>
        </authorList>
    </citation>
    <scope>IDENTIFICATION</scope>
</reference>
<feature type="domain" description="LIM zinc-binding" evidence="7">
    <location>
        <begin position="156"/>
        <end position="221"/>
    </location>
</feature>
<evidence type="ECO:0000313" key="8">
    <source>
        <dbReference type="Proteomes" id="UP000887565"/>
    </source>
</evidence>
<feature type="compositionally biased region" description="Basic and acidic residues" evidence="6">
    <location>
        <begin position="11"/>
        <end position="26"/>
    </location>
</feature>
<keyword evidence="8" id="KW-1185">Reference proteome</keyword>
<dbReference type="AlphaFoldDB" id="A0A915JMR3"/>
<dbReference type="Gene3D" id="2.10.110.10">
    <property type="entry name" value="Cysteine Rich Protein"/>
    <property type="match status" value="2"/>
</dbReference>
<feature type="domain" description="LIM zinc-binding" evidence="7">
    <location>
        <begin position="740"/>
        <end position="800"/>
    </location>
</feature>
<dbReference type="InterPro" id="IPR001781">
    <property type="entry name" value="Znf_LIM"/>
</dbReference>
<feature type="compositionally biased region" description="Basic and acidic residues" evidence="6">
    <location>
        <begin position="672"/>
        <end position="683"/>
    </location>
</feature>
<feature type="compositionally biased region" description="Acidic residues" evidence="6">
    <location>
        <begin position="27"/>
        <end position="45"/>
    </location>
</feature>
<keyword evidence="1 4" id="KW-0479">Metal-binding</keyword>
<accession>A0A915JMR3</accession>
<dbReference type="SMART" id="SM00132">
    <property type="entry name" value="LIM"/>
    <property type="match status" value="2"/>
</dbReference>
<evidence type="ECO:0000256" key="3">
    <source>
        <dbReference type="ARBA" id="ARBA00023038"/>
    </source>
</evidence>
<dbReference type="PROSITE" id="PS00478">
    <property type="entry name" value="LIM_DOMAIN_1"/>
    <property type="match status" value="1"/>
</dbReference>
<dbReference type="GO" id="GO:0046872">
    <property type="term" value="F:metal ion binding"/>
    <property type="evidence" value="ECO:0007669"/>
    <property type="project" value="UniProtKB-KW"/>
</dbReference>
<keyword evidence="2 4" id="KW-0862">Zinc</keyword>
<feature type="compositionally biased region" description="Low complexity" evidence="6">
    <location>
        <begin position="685"/>
        <end position="695"/>
    </location>
</feature>
<feature type="compositionally biased region" description="Polar residues" evidence="6">
    <location>
        <begin position="1"/>
        <end position="10"/>
    </location>
</feature>
<evidence type="ECO:0000256" key="2">
    <source>
        <dbReference type="ARBA" id="ARBA00022833"/>
    </source>
</evidence>